<accession>A0AAT9FNL1</accession>
<dbReference type="Gene3D" id="3.40.30.10">
    <property type="entry name" value="Glutaredoxin"/>
    <property type="match status" value="1"/>
</dbReference>
<dbReference type="SUPFAM" id="SSF48452">
    <property type="entry name" value="TPR-like"/>
    <property type="match status" value="1"/>
</dbReference>
<dbReference type="InterPro" id="IPR011990">
    <property type="entry name" value="TPR-like_helical_dom_sf"/>
</dbReference>
<evidence type="ECO:0000256" key="1">
    <source>
        <dbReference type="SAM" id="MobiDB-lite"/>
    </source>
</evidence>
<sequence length="355" mass="39965">MPGWHAKTKQHVANGELTIAGIVQEQHSDRAALYMQWQKMDWPLLADPFNDLAVTAVPITLLIDGHGIIRYKNPSDQDLETFLATEYEKKGQAQKIASHPRDIDSLLKAVKESPKDAAAHFRLGVAYRKRYDSDQRKSIDFASAIDAWETALRLNPNQYIWRRRIQQYGPRLDKPYSFYDWIQQAREDLTARGETPHPLTSEPTGAEFARPVKGDQKAPSPTAPNPDPQNKIILDTQASIKVQTVVVRSTKSGAPAVRVHLSFKPQASVTWTNDAGNISFHLSGDTSAFTVHDLRSPKLPKETSTNEERSIEFEIRPKHGQVLPEKINGAAFYYICTSSDGVCHYLRQNITITLK</sequence>
<feature type="region of interest" description="Disordered" evidence="1">
    <location>
        <begin position="192"/>
        <end position="231"/>
    </location>
</feature>
<dbReference type="AlphaFoldDB" id="A0AAT9FNL1"/>
<dbReference type="KEGG" id="osu:NT6N_25970"/>
<evidence type="ECO:0000313" key="2">
    <source>
        <dbReference type="EMBL" id="BDS07557.1"/>
    </source>
</evidence>
<protein>
    <submittedName>
        <fullName evidence="2">Uncharacterized protein</fullName>
    </submittedName>
</protein>
<dbReference type="Gene3D" id="1.25.40.10">
    <property type="entry name" value="Tetratricopeptide repeat domain"/>
    <property type="match status" value="1"/>
</dbReference>
<gene>
    <name evidence="2" type="ORF">NT6N_25970</name>
</gene>
<name>A0AAT9FNL1_9BACT</name>
<proteinExistence type="predicted"/>
<dbReference type="EMBL" id="AP026866">
    <property type="protein sequence ID" value="BDS07557.1"/>
    <property type="molecule type" value="Genomic_DNA"/>
</dbReference>
<reference evidence="2" key="1">
    <citation type="submission" date="2024-07" db="EMBL/GenBank/DDBJ databases">
        <title>Complete genome sequence of Verrucomicrobiaceae bacterium NT6N.</title>
        <authorList>
            <person name="Huang C."/>
            <person name="Takami H."/>
            <person name="Hamasaki K."/>
        </authorList>
    </citation>
    <scope>NUCLEOTIDE SEQUENCE</scope>
    <source>
        <strain evidence="2">NT6N</strain>
    </source>
</reference>
<organism evidence="2">
    <name type="scientific">Oceaniferula spumae</name>
    <dbReference type="NCBI Taxonomy" id="2979115"/>
    <lineage>
        <taxon>Bacteria</taxon>
        <taxon>Pseudomonadati</taxon>
        <taxon>Verrucomicrobiota</taxon>
        <taxon>Verrucomicrobiia</taxon>
        <taxon>Verrucomicrobiales</taxon>
        <taxon>Verrucomicrobiaceae</taxon>
        <taxon>Oceaniferula</taxon>
    </lineage>
</organism>